<gene>
    <name evidence="3" type="ORF">HS088_TW04G00921</name>
</gene>
<keyword evidence="1" id="KW-0677">Repeat</keyword>
<dbReference type="InterPro" id="IPR002885">
    <property type="entry name" value="PPR_rpt"/>
</dbReference>
<feature type="repeat" description="PPR" evidence="2">
    <location>
        <begin position="283"/>
        <end position="317"/>
    </location>
</feature>
<dbReference type="InterPro" id="IPR046960">
    <property type="entry name" value="PPR_At4g14850-like_plant"/>
</dbReference>
<dbReference type="InterPro" id="IPR011990">
    <property type="entry name" value="TPR-like_helical_dom_sf"/>
</dbReference>
<dbReference type="PROSITE" id="PS51375">
    <property type="entry name" value="PPR"/>
    <property type="match status" value="3"/>
</dbReference>
<organism evidence="3 4">
    <name type="scientific">Tripterygium wilfordii</name>
    <name type="common">Thunder God vine</name>
    <dbReference type="NCBI Taxonomy" id="458696"/>
    <lineage>
        <taxon>Eukaryota</taxon>
        <taxon>Viridiplantae</taxon>
        <taxon>Streptophyta</taxon>
        <taxon>Embryophyta</taxon>
        <taxon>Tracheophyta</taxon>
        <taxon>Spermatophyta</taxon>
        <taxon>Magnoliopsida</taxon>
        <taxon>eudicotyledons</taxon>
        <taxon>Gunneridae</taxon>
        <taxon>Pentapetalae</taxon>
        <taxon>rosids</taxon>
        <taxon>fabids</taxon>
        <taxon>Celastrales</taxon>
        <taxon>Celastraceae</taxon>
        <taxon>Tripterygium</taxon>
    </lineage>
</organism>
<dbReference type="GO" id="GO:0003723">
    <property type="term" value="F:RNA binding"/>
    <property type="evidence" value="ECO:0007669"/>
    <property type="project" value="InterPro"/>
</dbReference>
<dbReference type="PANTHER" id="PTHR47926:SF436">
    <property type="entry name" value="PENTATRICOPEPTIDE REPEAT-CONTAINING PROTEIN ELI1, CHLOROPLASTIC-LIKE ISOFORM X2"/>
    <property type="match status" value="1"/>
</dbReference>
<feature type="repeat" description="PPR" evidence="2">
    <location>
        <begin position="149"/>
        <end position="183"/>
    </location>
</feature>
<evidence type="ECO:0000256" key="2">
    <source>
        <dbReference type="PROSITE-ProRule" id="PRU00708"/>
    </source>
</evidence>
<evidence type="ECO:0000313" key="4">
    <source>
        <dbReference type="Proteomes" id="UP000593562"/>
    </source>
</evidence>
<dbReference type="Pfam" id="PF01535">
    <property type="entry name" value="PPR"/>
    <property type="match status" value="6"/>
</dbReference>
<feature type="repeat" description="PPR" evidence="2">
    <location>
        <begin position="79"/>
        <end position="109"/>
    </location>
</feature>
<protein>
    <submittedName>
        <fullName evidence="3">Pentatricopeptide repeat-containing protein</fullName>
    </submittedName>
</protein>
<dbReference type="PANTHER" id="PTHR47926">
    <property type="entry name" value="PENTATRICOPEPTIDE REPEAT-CONTAINING PROTEIN"/>
    <property type="match status" value="1"/>
</dbReference>
<dbReference type="InterPro" id="IPR046848">
    <property type="entry name" value="E_motif"/>
</dbReference>
<dbReference type="Pfam" id="PF20430">
    <property type="entry name" value="Eplus_motif"/>
    <property type="match status" value="1"/>
</dbReference>
<evidence type="ECO:0000256" key="1">
    <source>
        <dbReference type="ARBA" id="ARBA00022737"/>
    </source>
</evidence>
<reference evidence="3 4" key="1">
    <citation type="journal article" date="2020" name="Nat. Commun.">
        <title>Genome of Tripterygium wilfordii and identification of cytochrome P450 involved in triptolide biosynthesis.</title>
        <authorList>
            <person name="Tu L."/>
            <person name="Su P."/>
            <person name="Zhang Z."/>
            <person name="Gao L."/>
            <person name="Wang J."/>
            <person name="Hu T."/>
            <person name="Zhou J."/>
            <person name="Zhang Y."/>
            <person name="Zhao Y."/>
            <person name="Liu Y."/>
            <person name="Song Y."/>
            <person name="Tong Y."/>
            <person name="Lu Y."/>
            <person name="Yang J."/>
            <person name="Xu C."/>
            <person name="Jia M."/>
            <person name="Peters R.J."/>
            <person name="Huang L."/>
            <person name="Gao W."/>
        </authorList>
    </citation>
    <scope>NUCLEOTIDE SEQUENCE [LARGE SCALE GENOMIC DNA]</scope>
    <source>
        <strain evidence="4">cv. XIE 37</strain>
        <tissue evidence="3">Leaf</tissue>
    </source>
</reference>
<dbReference type="AlphaFoldDB" id="A0A7J7DRG1"/>
<dbReference type="NCBIfam" id="TIGR00756">
    <property type="entry name" value="PPR"/>
    <property type="match status" value="3"/>
</dbReference>
<dbReference type="EMBL" id="JAAARO010000004">
    <property type="protein sequence ID" value="KAF5748960.1"/>
    <property type="molecule type" value="Genomic_DNA"/>
</dbReference>
<dbReference type="Proteomes" id="UP000593562">
    <property type="component" value="Unassembled WGS sequence"/>
</dbReference>
<dbReference type="Pfam" id="PF20431">
    <property type="entry name" value="E_motif"/>
    <property type="match status" value="1"/>
</dbReference>
<dbReference type="GO" id="GO:0009451">
    <property type="term" value="P:RNA modification"/>
    <property type="evidence" value="ECO:0007669"/>
    <property type="project" value="InterPro"/>
</dbReference>
<dbReference type="Gene3D" id="1.25.40.10">
    <property type="entry name" value="Tetratricopeptide repeat domain"/>
    <property type="match status" value="3"/>
</dbReference>
<dbReference type="InParanoid" id="A0A7J7DRG1"/>
<evidence type="ECO:0000313" key="3">
    <source>
        <dbReference type="EMBL" id="KAF5748960.1"/>
    </source>
</evidence>
<dbReference type="FunCoup" id="A0A7J7DRG1">
    <property type="interactions" value="1"/>
</dbReference>
<proteinExistence type="predicted"/>
<keyword evidence="4" id="KW-1185">Reference proteome</keyword>
<name>A0A7J7DRG1_TRIWF</name>
<accession>A0A7J7DRG1</accession>
<dbReference type="InterPro" id="IPR046849">
    <property type="entry name" value="E2_motif"/>
</dbReference>
<comment type="caution">
    <text evidence="3">The sequence shown here is derived from an EMBL/GenBank/DDBJ whole genome shotgun (WGS) entry which is preliminary data.</text>
</comment>
<sequence length="489" mass="54865">MKCPVQLDLLSFTTRHFRSLLRTASLSTGKKLHAVVITSGVGKDPNTSLPNAFLHFYASCGASRSAHNLFAQIPQTNREVADYTALITCLAREGRTKDAIFLFLEMRERVARIDEVAIVCFLGICSKLSDVVMGRQGHGCLVKMGFGGCVKVCNAVMDMYGKCGLMDELRRVFEDMEEKSVVTWTVLLNGAMRCEGVESGRIVFDAMPEKNVVAWTIIIAGYVGNGFVREAFVFLCEMVLQQGLGLNYVSICSILSACAQSGDFAVGRWIHVYALKDVGNKMNVMVGTALVDMYAKCGKINMAQKVFDFMLQRNVVTWNTMLSGLAMHGQGSCNVHGKLELGECILQELVEIDPYNTEYHILVSNIYALAGKQDKSNALRQVLKNRGMRKIPGISSIHVNGQLHQFSAGNKSHPRTQEIYLLLDDMIRRLRLAGYVPNTSSQWERTPEEGERRRFKPSFYSSFSRAHENKKRMIFKPPEFNNWRCKFAR</sequence>